<dbReference type="InterPro" id="IPR037401">
    <property type="entry name" value="SnoaL-like"/>
</dbReference>
<dbReference type="SUPFAM" id="SSF54427">
    <property type="entry name" value="NTF2-like"/>
    <property type="match status" value="1"/>
</dbReference>
<reference evidence="2 3" key="1">
    <citation type="submission" date="2019-02" db="EMBL/GenBank/DDBJ databases">
        <title>Marinobacter halodurans sp. nov., a marine bacterium isolated from sea tidal flat.</title>
        <authorList>
            <person name="Yoo Y."/>
            <person name="Lee D.W."/>
            <person name="Kim B.S."/>
            <person name="Kim J.-J."/>
        </authorList>
    </citation>
    <scope>NUCLEOTIDE SEQUENCE [LARGE SCALE GENOMIC DNA]</scope>
    <source>
        <strain evidence="2 3">YJ-S3-2</strain>
    </source>
</reference>
<dbReference type="Proteomes" id="UP000313645">
    <property type="component" value="Unassembled WGS sequence"/>
</dbReference>
<organism evidence="2 3">
    <name type="scientific">Marinobacter halodurans</name>
    <dbReference type="NCBI Taxonomy" id="2528979"/>
    <lineage>
        <taxon>Bacteria</taxon>
        <taxon>Pseudomonadati</taxon>
        <taxon>Pseudomonadota</taxon>
        <taxon>Gammaproteobacteria</taxon>
        <taxon>Pseudomonadales</taxon>
        <taxon>Marinobacteraceae</taxon>
        <taxon>Marinobacter</taxon>
    </lineage>
</organism>
<proteinExistence type="predicted"/>
<evidence type="ECO:0000259" key="1">
    <source>
        <dbReference type="Pfam" id="PF12680"/>
    </source>
</evidence>
<dbReference type="InterPro" id="IPR032710">
    <property type="entry name" value="NTF2-like_dom_sf"/>
</dbReference>
<evidence type="ECO:0000313" key="2">
    <source>
        <dbReference type="EMBL" id="TBW56069.1"/>
    </source>
</evidence>
<dbReference type="Pfam" id="PF12680">
    <property type="entry name" value="SnoaL_2"/>
    <property type="match status" value="1"/>
</dbReference>
<dbReference type="Gene3D" id="3.10.450.50">
    <property type="match status" value="1"/>
</dbReference>
<keyword evidence="3" id="KW-1185">Reference proteome</keyword>
<gene>
    <name evidence="2" type="ORF">EZI54_10380</name>
</gene>
<feature type="domain" description="SnoaL-like" evidence="1">
    <location>
        <begin position="10"/>
        <end position="112"/>
    </location>
</feature>
<name>A0ABY1ZPE1_9GAMM</name>
<comment type="caution">
    <text evidence="2">The sequence shown here is derived from an EMBL/GenBank/DDBJ whole genome shotgun (WGS) entry which is preliminary data.</text>
</comment>
<sequence>MPETCLDRFQRLFNQMSSDRIGALETVYSPDVRFTDPFVSIEGLDAVTDYFTSAYTNVISCRFHFDDVIGADHAVCLPWTMTLQHRRIRRGAPVQVDGISHLQLADDLVIAHRDYFDAGQLLYEHLPVLGSAVRLIRKYAA</sequence>
<accession>A0ABY1ZPE1</accession>
<dbReference type="EMBL" id="SJDL01000013">
    <property type="protein sequence ID" value="TBW56069.1"/>
    <property type="molecule type" value="Genomic_DNA"/>
</dbReference>
<evidence type="ECO:0000313" key="3">
    <source>
        <dbReference type="Proteomes" id="UP000313645"/>
    </source>
</evidence>
<protein>
    <submittedName>
        <fullName evidence="2">Nuclear transport factor 2 family protein</fullName>
    </submittedName>
</protein>